<organism evidence="2 3">
    <name type="scientific">Schinkia azotoformans MEV2011</name>
    <dbReference type="NCBI Taxonomy" id="1348973"/>
    <lineage>
        <taxon>Bacteria</taxon>
        <taxon>Bacillati</taxon>
        <taxon>Bacillota</taxon>
        <taxon>Bacilli</taxon>
        <taxon>Bacillales</taxon>
        <taxon>Bacillaceae</taxon>
        <taxon>Calidifontibacillus/Schinkia group</taxon>
        <taxon>Schinkia</taxon>
    </lineage>
</organism>
<evidence type="ECO:0000256" key="1">
    <source>
        <dbReference type="SAM" id="Phobius"/>
    </source>
</evidence>
<feature type="transmembrane region" description="Helical" evidence="1">
    <location>
        <begin position="12"/>
        <end position="40"/>
    </location>
</feature>
<evidence type="ECO:0000313" key="3">
    <source>
        <dbReference type="Proteomes" id="UP000027936"/>
    </source>
</evidence>
<reference evidence="2 3" key="1">
    <citation type="submission" date="2014-04" db="EMBL/GenBank/DDBJ databases">
        <title>Draft genome sequence of Bacillus azotoformans MEV2011, a (co-) denitrifying strain unable to grow in the presence of oxygen.</title>
        <authorList>
            <person name="Nielsen M."/>
            <person name="Schreiber L."/>
            <person name="Finster K."/>
            <person name="Schramm A."/>
        </authorList>
    </citation>
    <scope>NUCLEOTIDE SEQUENCE [LARGE SCALE GENOMIC DNA]</scope>
    <source>
        <strain evidence="2 3">MEV2011</strain>
    </source>
</reference>
<dbReference type="Proteomes" id="UP000027936">
    <property type="component" value="Unassembled WGS sequence"/>
</dbReference>
<comment type="caution">
    <text evidence="2">The sequence shown here is derived from an EMBL/GenBank/DDBJ whole genome shotgun (WGS) entry which is preliminary data.</text>
</comment>
<feature type="transmembrane region" description="Helical" evidence="1">
    <location>
        <begin position="46"/>
        <end position="68"/>
    </location>
</feature>
<dbReference type="RefSeq" id="WP_035192665.1">
    <property type="nucleotide sequence ID" value="NZ_JJRY01000001.1"/>
</dbReference>
<keyword evidence="1" id="KW-1133">Transmembrane helix</keyword>
<name>A0A072NRH2_SCHAZ</name>
<dbReference type="InterPro" id="IPR019242">
    <property type="entry name" value="DUF2198"/>
</dbReference>
<dbReference type="Pfam" id="PF09964">
    <property type="entry name" value="DUF2198"/>
    <property type="match status" value="1"/>
</dbReference>
<keyword evidence="1" id="KW-0812">Transmembrane</keyword>
<dbReference type="PATRIC" id="fig|1348973.3.peg.296"/>
<sequence>MTKVILAVLAPFLMIIFLTRVTFNHYISTLLTIGIIFAIFKGYGEPSFVTATWIVSVIAGFLVSARMMKKLKNANKRKYDR</sequence>
<gene>
    <name evidence="2" type="ORF">M670_00310</name>
</gene>
<protein>
    <recommendedName>
        <fullName evidence="4">DUF2198 family protein</fullName>
    </recommendedName>
</protein>
<keyword evidence="1" id="KW-0472">Membrane</keyword>
<proteinExistence type="predicted"/>
<dbReference type="OrthoDB" id="2454250at2"/>
<accession>A0A072NRH2</accession>
<evidence type="ECO:0000313" key="2">
    <source>
        <dbReference type="EMBL" id="KEF40284.1"/>
    </source>
</evidence>
<dbReference type="EMBL" id="JJRY01000001">
    <property type="protein sequence ID" value="KEF40284.1"/>
    <property type="molecule type" value="Genomic_DNA"/>
</dbReference>
<dbReference type="AlphaFoldDB" id="A0A072NRH2"/>
<evidence type="ECO:0008006" key="4">
    <source>
        <dbReference type="Google" id="ProtNLM"/>
    </source>
</evidence>